<dbReference type="GO" id="GO:0009986">
    <property type="term" value="C:cell surface"/>
    <property type="evidence" value="ECO:0007669"/>
    <property type="project" value="UniProtKB-SubCell"/>
</dbReference>
<accession>A0A147K7I3</accession>
<reference evidence="4 5" key="1">
    <citation type="journal article" date="2016" name="Front. Microbiol.">
        <title>Microevolution Analysis of Bacillus coahuilensis Unveils Differences in Phosphorus Acquisition Strategies and Their Regulation.</title>
        <authorList>
            <person name="Gomez-Lunar Z."/>
            <person name="Hernandez-Gonzalez I."/>
            <person name="Rodriguez-Torres M.D."/>
            <person name="Souza V."/>
            <person name="Olmedo-Alvarez G."/>
        </authorList>
    </citation>
    <scope>NUCLEOTIDE SEQUENCE [LARGE SCALE GENOMIC DNA]</scope>
    <source>
        <strain evidence="5">p1.1.43</strain>
    </source>
</reference>
<feature type="transmembrane region" description="Helical" evidence="3">
    <location>
        <begin position="6"/>
        <end position="29"/>
    </location>
</feature>
<dbReference type="GO" id="GO:0030420">
    <property type="term" value="P:establishment of competence for transformation"/>
    <property type="evidence" value="ECO:0007669"/>
    <property type="project" value="UniProtKB-KW"/>
</dbReference>
<dbReference type="NCBIfam" id="NF040982">
    <property type="entry name" value="ComGD"/>
    <property type="match status" value="1"/>
</dbReference>
<dbReference type="AlphaFoldDB" id="A0A147K7I3"/>
<organism evidence="4 5">
    <name type="scientific">Bacillus coahuilensis p1.1.43</name>
    <dbReference type="NCBI Taxonomy" id="1150625"/>
    <lineage>
        <taxon>Bacteria</taxon>
        <taxon>Bacillati</taxon>
        <taxon>Bacillota</taxon>
        <taxon>Bacilli</taxon>
        <taxon>Bacillales</taxon>
        <taxon>Bacillaceae</taxon>
        <taxon>Bacillus</taxon>
    </lineage>
</organism>
<sequence length="143" mass="16552">MSKKGFTYIELLLVLVVFSIFLSLGIIVVDQYRKTVQSHSFLKEIESDLYSSQVTSINRAQKTNIQFLVSVNRFVVKNFNTGEILLNKPLPHYVKVDPYSSLLNWSYTKDGTVDKFGTLKLYVHDQPYYITVQIGHGRHLIYE</sequence>
<dbReference type="PATRIC" id="fig|1150625.3.peg.2102"/>
<dbReference type="PIRSF" id="PIRSF021292">
    <property type="entry name" value="Competence_ComGD"/>
    <property type="match status" value="1"/>
</dbReference>
<dbReference type="SUPFAM" id="SSF54523">
    <property type="entry name" value="Pili subunits"/>
    <property type="match status" value="1"/>
</dbReference>
<dbReference type="InterPro" id="IPR012902">
    <property type="entry name" value="N_methyl_site"/>
</dbReference>
<comment type="subcellular location">
    <subcellularLocation>
        <location evidence="1">Cell surface</location>
    </subcellularLocation>
</comment>
<comment type="caution">
    <text evidence="4">The sequence shown here is derived from an EMBL/GenBank/DDBJ whole genome shotgun (WGS) entry which is preliminary data.</text>
</comment>
<gene>
    <name evidence="4" type="ORF">Q75_09850</name>
</gene>
<dbReference type="InterPro" id="IPR045584">
    <property type="entry name" value="Pilin-like"/>
</dbReference>
<dbReference type="EMBL" id="LDYG01000031">
    <property type="protein sequence ID" value="KUP05962.1"/>
    <property type="molecule type" value="Genomic_DNA"/>
</dbReference>
<evidence type="ECO:0000313" key="4">
    <source>
        <dbReference type="EMBL" id="KUP05962.1"/>
    </source>
</evidence>
<dbReference type="NCBIfam" id="TIGR02532">
    <property type="entry name" value="IV_pilin_GFxxxE"/>
    <property type="match status" value="1"/>
</dbReference>
<dbReference type="Proteomes" id="UP000074108">
    <property type="component" value="Unassembled WGS sequence"/>
</dbReference>
<keyword evidence="3" id="KW-1133">Transmembrane helix</keyword>
<protein>
    <recommendedName>
        <fullName evidence="6">Prepilin-type N-terminal cleavage/methylation domain-containing protein</fullName>
    </recommendedName>
</protein>
<keyword evidence="5" id="KW-1185">Reference proteome</keyword>
<evidence type="ECO:0008006" key="6">
    <source>
        <dbReference type="Google" id="ProtNLM"/>
    </source>
</evidence>
<dbReference type="STRING" id="1150625.Q75_09850"/>
<keyword evidence="3" id="KW-0812">Transmembrane</keyword>
<keyword evidence="3" id="KW-0472">Membrane</keyword>
<dbReference type="InterPro" id="IPR016785">
    <property type="entry name" value="ComGD"/>
</dbReference>
<name>A0A147K7I3_9BACI</name>
<evidence type="ECO:0000256" key="3">
    <source>
        <dbReference type="SAM" id="Phobius"/>
    </source>
</evidence>
<proteinExistence type="predicted"/>
<evidence type="ECO:0000256" key="2">
    <source>
        <dbReference type="ARBA" id="ARBA00023287"/>
    </source>
</evidence>
<evidence type="ECO:0000313" key="5">
    <source>
        <dbReference type="Proteomes" id="UP000074108"/>
    </source>
</evidence>
<evidence type="ECO:0000256" key="1">
    <source>
        <dbReference type="ARBA" id="ARBA00004241"/>
    </source>
</evidence>
<keyword evidence="2" id="KW-0178">Competence</keyword>
<dbReference type="RefSeq" id="WP_010173474.1">
    <property type="nucleotide sequence ID" value="NZ_LDYG01000031.1"/>
</dbReference>